<dbReference type="SUPFAM" id="SSF110087">
    <property type="entry name" value="DR1885-like metal-binding protein"/>
    <property type="match status" value="1"/>
</dbReference>
<feature type="compositionally biased region" description="Basic and acidic residues" evidence="1">
    <location>
        <begin position="152"/>
        <end position="173"/>
    </location>
</feature>
<dbReference type="Proteomes" id="UP000295131">
    <property type="component" value="Unassembled WGS sequence"/>
</dbReference>
<evidence type="ECO:0000313" key="4">
    <source>
        <dbReference type="Proteomes" id="UP000295131"/>
    </source>
</evidence>
<dbReference type="Gene3D" id="2.60.40.1890">
    <property type="entry name" value="PCu(A)C copper chaperone"/>
    <property type="match status" value="1"/>
</dbReference>
<sequence>MNKLLAAVLAFSAMAGIAQAHDFTVGDLAIHHPWAKATLPNQPVGGGFMEITNNGSKADRLVSGKADFAGEVQIHEMSMNDGVMKMRQLADGIEIAPGETVKLEPGGLHIMFMKLTEPLEEGEMKAATLSFEHAGDVAVEFAVQSPKPADGAMDHSKMDHSKMEGDAHADHSK</sequence>
<dbReference type="AlphaFoldDB" id="A0A4R5PNV9"/>
<evidence type="ECO:0000256" key="1">
    <source>
        <dbReference type="SAM" id="MobiDB-lite"/>
    </source>
</evidence>
<accession>A0A4R5PNV9</accession>
<organism evidence="3 4">
    <name type="scientific">Pseudohoeflea suaedae</name>
    <dbReference type="NCBI Taxonomy" id="877384"/>
    <lineage>
        <taxon>Bacteria</taxon>
        <taxon>Pseudomonadati</taxon>
        <taxon>Pseudomonadota</taxon>
        <taxon>Alphaproteobacteria</taxon>
        <taxon>Hyphomicrobiales</taxon>
        <taxon>Rhizobiaceae</taxon>
        <taxon>Pseudohoeflea</taxon>
    </lineage>
</organism>
<feature type="chain" id="PRO_5020772092" evidence="2">
    <location>
        <begin position="21"/>
        <end position="173"/>
    </location>
</feature>
<dbReference type="OrthoDB" id="9796962at2"/>
<dbReference type="InterPro" id="IPR058248">
    <property type="entry name" value="Lxx211020-like"/>
</dbReference>
<comment type="caution">
    <text evidence="3">The sequence shown here is derived from an EMBL/GenBank/DDBJ whole genome shotgun (WGS) entry which is preliminary data.</text>
</comment>
<dbReference type="Pfam" id="PF04314">
    <property type="entry name" value="PCuAC"/>
    <property type="match status" value="1"/>
</dbReference>
<evidence type="ECO:0000313" key="3">
    <source>
        <dbReference type="EMBL" id="TDH38754.1"/>
    </source>
</evidence>
<dbReference type="InterPro" id="IPR036182">
    <property type="entry name" value="PCuAC_sf"/>
</dbReference>
<dbReference type="EMBL" id="SMSI01000001">
    <property type="protein sequence ID" value="TDH38754.1"/>
    <property type="molecule type" value="Genomic_DNA"/>
</dbReference>
<feature type="signal peptide" evidence="2">
    <location>
        <begin position="1"/>
        <end position="20"/>
    </location>
</feature>
<dbReference type="RefSeq" id="WP_133283588.1">
    <property type="nucleotide sequence ID" value="NZ_SMSI01000001.1"/>
</dbReference>
<keyword evidence="4" id="KW-1185">Reference proteome</keyword>
<keyword evidence="2" id="KW-0732">Signal</keyword>
<name>A0A4R5PNV9_9HYPH</name>
<feature type="region of interest" description="Disordered" evidence="1">
    <location>
        <begin position="146"/>
        <end position="173"/>
    </location>
</feature>
<reference evidence="3 4" key="1">
    <citation type="journal article" date="2013" name="Int. J. Syst. Evol. Microbiol.">
        <title>Hoeflea suaedae sp. nov., an endophytic bacterium isolated from the root of the halophyte Suaeda maritima.</title>
        <authorList>
            <person name="Chung E.J."/>
            <person name="Park J.A."/>
            <person name="Pramanik P."/>
            <person name="Bibi F."/>
            <person name="Jeon C.O."/>
            <person name="Chung Y.R."/>
        </authorList>
    </citation>
    <scope>NUCLEOTIDE SEQUENCE [LARGE SCALE GENOMIC DNA]</scope>
    <source>
        <strain evidence="3 4">YC6898</strain>
    </source>
</reference>
<dbReference type="InterPro" id="IPR007410">
    <property type="entry name" value="LpqE-like"/>
</dbReference>
<dbReference type="PANTHER" id="PTHR36302:SF1">
    <property type="entry name" value="COPPER CHAPERONE PCU(A)C"/>
    <property type="match status" value="1"/>
</dbReference>
<protein>
    <submittedName>
        <fullName evidence="3">Copper chaperone PCu(A)C</fullName>
    </submittedName>
</protein>
<proteinExistence type="predicted"/>
<gene>
    <name evidence="3" type="ORF">E2A64_06575</name>
</gene>
<evidence type="ECO:0000256" key="2">
    <source>
        <dbReference type="SAM" id="SignalP"/>
    </source>
</evidence>
<dbReference type="PANTHER" id="PTHR36302">
    <property type="entry name" value="BLR7088 PROTEIN"/>
    <property type="match status" value="1"/>
</dbReference>